<evidence type="ECO:0000259" key="1">
    <source>
        <dbReference type="Pfam" id="PF13785"/>
    </source>
</evidence>
<proteinExistence type="predicted"/>
<sequence length="169" mass="19285">MSGVFGRIGRLFAKAEPPAVEKSMLDLNPGDMCEVSLVTYQIAGVVRNRSRNAAFLSLQDGQQIRYLHIEERELIQYALYEAIDGRLDNPDEVPGTIDLDDRTYHLEEDFNGFVNIAGKTPFRLGGDQHVWQFQSDDQRLLRIEWQDGRFMMYEGEKIISGDVTVIRAS</sequence>
<dbReference type="EMBL" id="JAGGLD010000001">
    <property type="protein sequence ID" value="MBP1999841.1"/>
    <property type="molecule type" value="Genomic_DNA"/>
</dbReference>
<evidence type="ECO:0000313" key="3">
    <source>
        <dbReference type="Proteomes" id="UP001519288"/>
    </source>
</evidence>
<accession>A0ABS4JFV4</accession>
<dbReference type="InterPro" id="IPR025235">
    <property type="entry name" value="DUF4178"/>
</dbReference>
<protein>
    <recommendedName>
        <fullName evidence="1">DUF4178 domain-containing protein</fullName>
    </recommendedName>
</protein>
<comment type="caution">
    <text evidence="2">The sequence shown here is derived from an EMBL/GenBank/DDBJ whole genome shotgun (WGS) entry which is preliminary data.</text>
</comment>
<dbReference type="RefSeq" id="WP_209859433.1">
    <property type="nucleotide sequence ID" value="NZ_JAGGLD010000001.1"/>
</dbReference>
<dbReference type="Pfam" id="PF13785">
    <property type="entry name" value="DUF4178"/>
    <property type="match status" value="1"/>
</dbReference>
<name>A0ABS4JFV4_9BACL</name>
<keyword evidence="3" id="KW-1185">Reference proteome</keyword>
<feature type="domain" description="DUF4178" evidence="1">
    <location>
        <begin position="29"/>
        <end position="158"/>
    </location>
</feature>
<gene>
    <name evidence="2" type="ORF">J2Z69_000860</name>
</gene>
<dbReference type="Proteomes" id="UP001519288">
    <property type="component" value="Unassembled WGS sequence"/>
</dbReference>
<evidence type="ECO:0000313" key="2">
    <source>
        <dbReference type="EMBL" id="MBP1999841.1"/>
    </source>
</evidence>
<organism evidence="2 3">
    <name type="scientific">Paenibacillus shirakamiensis</name>
    <dbReference type="NCBI Taxonomy" id="1265935"/>
    <lineage>
        <taxon>Bacteria</taxon>
        <taxon>Bacillati</taxon>
        <taxon>Bacillota</taxon>
        <taxon>Bacilli</taxon>
        <taxon>Bacillales</taxon>
        <taxon>Paenibacillaceae</taxon>
        <taxon>Paenibacillus</taxon>
    </lineage>
</organism>
<reference evidence="2 3" key="1">
    <citation type="submission" date="2021-03" db="EMBL/GenBank/DDBJ databases">
        <title>Genomic Encyclopedia of Type Strains, Phase IV (KMG-IV): sequencing the most valuable type-strain genomes for metagenomic binning, comparative biology and taxonomic classification.</title>
        <authorList>
            <person name="Goeker M."/>
        </authorList>
    </citation>
    <scope>NUCLEOTIDE SEQUENCE [LARGE SCALE GENOMIC DNA]</scope>
    <source>
        <strain evidence="2 3">DSM 26806</strain>
    </source>
</reference>